<dbReference type="InterPro" id="IPR036134">
    <property type="entry name" value="Crypto/Photolyase_FAD-like_sf"/>
</dbReference>
<comment type="caution">
    <text evidence="1">The sequence shown here is derived from an EMBL/GenBank/DDBJ whole genome shotgun (WGS) entry which is preliminary data.</text>
</comment>
<dbReference type="Proteomes" id="UP000262878">
    <property type="component" value="Unassembled WGS sequence"/>
</dbReference>
<reference evidence="1 2" key="1">
    <citation type="journal article" date="2018" name="Nat. Biotechnol.">
        <title>A standardized bacterial taxonomy based on genome phylogeny substantially revises the tree of life.</title>
        <authorList>
            <person name="Parks D.H."/>
            <person name="Chuvochina M."/>
            <person name="Waite D.W."/>
            <person name="Rinke C."/>
            <person name="Skarshewski A."/>
            <person name="Chaumeil P.A."/>
            <person name="Hugenholtz P."/>
        </authorList>
    </citation>
    <scope>NUCLEOTIDE SEQUENCE [LARGE SCALE GENOMIC DNA]</scope>
    <source>
        <strain evidence="1">UBA9360</strain>
    </source>
</reference>
<dbReference type="Gene3D" id="1.10.579.10">
    <property type="entry name" value="DNA Cyclobutane Dipyrimidine Photolyase, subunit A, domain 3"/>
    <property type="match status" value="1"/>
</dbReference>
<gene>
    <name evidence="1" type="ORF">DCR58_07175</name>
</gene>
<dbReference type="AlphaFoldDB" id="A0A348WPU0"/>
<dbReference type="Gene3D" id="3.40.50.620">
    <property type="entry name" value="HUPs"/>
    <property type="match status" value="1"/>
</dbReference>
<dbReference type="Gene3D" id="1.25.40.80">
    <property type="match status" value="1"/>
</dbReference>
<evidence type="ECO:0000313" key="1">
    <source>
        <dbReference type="EMBL" id="HAR56552.1"/>
    </source>
</evidence>
<dbReference type="InterPro" id="IPR007357">
    <property type="entry name" value="PhrB-like"/>
</dbReference>
<dbReference type="EMBL" id="DMUP01000166">
    <property type="protein sequence ID" value="HAR56552.1"/>
    <property type="molecule type" value="Genomic_DNA"/>
</dbReference>
<dbReference type="PANTHER" id="PTHR38657">
    <property type="entry name" value="SLR1343 PROTEIN"/>
    <property type="match status" value="1"/>
</dbReference>
<dbReference type="SUPFAM" id="SSF48173">
    <property type="entry name" value="Cryptochrome/photolyase FAD-binding domain"/>
    <property type="match status" value="1"/>
</dbReference>
<evidence type="ECO:0000313" key="2">
    <source>
        <dbReference type="Proteomes" id="UP000262878"/>
    </source>
</evidence>
<accession>A0A348WPU0</accession>
<sequence length="518" mass="61108">MNDIREVRLVLGDQLNAKHTWWRTQHDNVLYVMMEMRQETDYVKHHIQKIVAFFAAMRNFASAIEQAGHRVHYMKLDDANNTQSLTQNLAAILAQHPKASLSCMLPDEYRVDHQLRSWAGKEDIHIDWVDSEHFLTQRTVLAEWFPDRDNFLMESFYRRVRKQFDIMMDGDKPEGGQWNYDHDNRNKLPKSSSVIAPSCPANDVTDIHQMVTQQDINYFGEIDPQHFIWPTTRKQARDILSFFCQHQLAHFGTYQDAITDTEVHDHAWSLYHSRLSFAMNSKMLHPMEVVNAVLTHWRENEGTISINQVEGFIRQIIGWREFIRAIYWHHMPEYKNLNALEHQRDLPKFFWDGETHMRCLSQAIKQSLKYAYAHHIQRLMLTGNFALLAGCDPDQVDEWYLGIYIDALEWVELPNTRGMSQYADNGVLATKPYISSANYIKKMSHHCSQCRYNPDKKTGEGSCPFNSLYWQFLARHESHFSNNQRMAMMYSVWNKKTQEEQKALAKQAEYYLNNMDDL</sequence>
<dbReference type="GO" id="GO:0016829">
    <property type="term" value="F:lyase activity"/>
    <property type="evidence" value="ECO:0007669"/>
    <property type="project" value="UniProtKB-KW"/>
</dbReference>
<dbReference type="Pfam" id="PF04244">
    <property type="entry name" value="DPRP"/>
    <property type="match status" value="1"/>
</dbReference>
<dbReference type="InterPro" id="IPR014729">
    <property type="entry name" value="Rossmann-like_a/b/a_fold"/>
</dbReference>
<keyword evidence="1" id="KW-0456">Lyase</keyword>
<name>A0A348WPU0_9GAMM</name>
<dbReference type="Gene3D" id="1.10.10.1710">
    <property type="entry name" value="Deoxyribodipyrimidine photolyase-related"/>
    <property type="match status" value="1"/>
</dbReference>
<dbReference type="InterPro" id="IPR052551">
    <property type="entry name" value="UV-DNA_repair_photolyase"/>
</dbReference>
<organism evidence="1 2">
    <name type="scientific">Idiomarina baltica</name>
    <dbReference type="NCBI Taxonomy" id="190892"/>
    <lineage>
        <taxon>Bacteria</taxon>
        <taxon>Pseudomonadati</taxon>
        <taxon>Pseudomonadota</taxon>
        <taxon>Gammaproteobacteria</taxon>
        <taxon>Alteromonadales</taxon>
        <taxon>Idiomarinaceae</taxon>
        <taxon>Idiomarina</taxon>
    </lineage>
</organism>
<dbReference type="STRING" id="314276.OS145_03467"/>
<protein>
    <submittedName>
        <fullName evidence="1">Cryptochrome/photolyase family protein</fullName>
    </submittedName>
</protein>
<proteinExistence type="predicted"/>
<dbReference type="PANTHER" id="PTHR38657:SF1">
    <property type="entry name" value="SLR1343 PROTEIN"/>
    <property type="match status" value="1"/>
</dbReference>